<protein>
    <recommendedName>
        <fullName evidence="4">IgE-binding protein</fullName>
    </recommendedName>
</protein>
<proteinExistence type="predicted"/>
<dbReference type="PANTHER" id="PTHR42047:SF1">
    <property type="entry name" value="PROTEIN, PUTATIVE (AFU_ORTHOLOGUE AFUA_6G03560)-RELATED"/>
    <property type="match status" value="1"/>
</dbReference>
<dbReference type="Proteomes" id="UP000235023">
    <property type="component" value="Unassembled WGS sequence"/>
</dbReference>
<feature type="chain" id="PRO_5014367340" description="IgE-binding protein" evidence="1">
    <location>
        <begin position="23"/>
        <end position="195"/>
    </location>
</feature>
<accession>A0A2J5HEG8</accession>
<name>A0A2J5HEG8_9EURO</name>
<reference evidence="3" key="1">
    <citation type="submission" date="2017-12" db="EMBL/GenBank/DDBJ databases">
        <authorList>
            <consortium name="DOE Joint Genome Institute"/>
            <person name="Mondo S.J."/>
            <person name="Kjaerbolling I."/>
            <person name="Vesth T.C."/>
            <person name="Frisvad J.C."/>
            <person name="Nybo J.L."/>
            <person name="Theobald S."/>
            <person name="Kuo A."/>
            <person name="Bowyer P."/>
            <person name="Matsuda Y."/>
            <person name="Lyhne E.K."/>
            <person name="Kogle M.E."/>
            <person name="Clum A."/>
            <person name="Lipzen A."/>
            <person name="Salamov A."/>
            <person name="Ngan C.Y."/>
            <person name="Daum C."/>
            <person name="Chiniquy J."/>
            <person name="Barry K."/>
            <person name="LaButti K."/>
            <person name="Haridas S."/>
            <person name="Simmons B.A."/>
            <person name="Magnuson J.K."/>
            <person name="Mortensen U.H."/>
            <person name="Larsen T.O."/>
            <person name="Grigoriev I.V."/>
            <person name="Baker S.E."/>
            <person name="Andersen M.R."/>
            <person name="Nordberg H.P."/>
            <person name="Cantor M.N."/>
            <person name="Hua S.X."/>
        </authorList>
    </citation>
    <scope>NUCLEOTIDE SEQUENCE [LARGE SCALE GENOMIC DNA]</scope>
    <source>
        <strain evidence="3">IBT 19404</strain>
    </source>
</reference>
<evidence type="ECO:0008006" key="4">
    <source>
        <dbReference type="Google" id="ProtNLM"/>
    </source>
</evidence>
<keyword evidence="1" id="KW-0732">Signal</keyword>
<dbReference type="AlphaFoldDB" id="A0A2J5HEG8"/>
<dbReference type="OrthoDB" id="5430620at2759"/>
<evidence type="ECO:0000313" key="2">
    <source>
        <dbReference type="EMBL" id="PLN75256.1"/>
    </source>
</evidence>
<gene>
    <name evidence="2" type="ORF">BDW42DRAFT_189379</name>
</gene>
<sequence length="195" mass="20075">MKLQIAASLLPLLASAAPTAESAKDEPAFGVMAVRSASPIHYLPMTASGQKFWLGGKTSSYCPSPPVPKESCPPGTDTVLAPGGSALNVMVPGGQRLFVEPSGALGFTQAHSAATPPGSVFGPFEYTPGDSFGHFTFKGFGADGFMACPAEDNRWQVFASMQNATVPGGDVSKCLGFSALAPSAKEQGPAAWQYT</sequence>
<dbReference type="EMBL" id="KZ559657">
    <property type="protein sequence ID" value="PLN75256.1"/>
    <property type="molecule type" value="Genomic_DNA"/>
</dbReference>
<keyword evidence="3" id="KW-1185">Reference proteome</keyword>
<evidence type="ECO:0000313" key="3">
    <source>
        <dbReference type="Proteomes" id="UP000235023"/>
    </source>
</evidence>
<dbReference type="InterPro" id="IPR052820">
    <property type="entry name" value="PhiA_domain"/>
</dbReference>
<evidence type="ECO:0000256" key="1">
    <source>
        <dbReference type="SAM" id="SignalP"/>
    </source>
</evidence>
<feature type="signal peptide" evidence="1">
    <location>
        <begin position="1"/>
        <end position="22"/>
    </location>
</feature>
<organism evidence="2 3">
    <name type="scientific">Aspergillus taichungensis</name>
    <dbReference type="NCBI Taxonomy" id="482145"/>
    <lineage>
        <taxon>Eukaryota</taxon>
        <taxon>Fungi</taxon>
        <taxon>Dikarya</taxon>
        <taxon>Ascomycota</taxon>
        <taxon>Pezizomycotina</taxon>
        <taxon>Eurotiomycetes</taxon>
        <taxon>Eurotiomycetidae</taxon>
        <taxon>Eurotiales</taxon>
        <taxon>Aspergillaceae</taxon>
        <taxon>Aspergillus</taxon>
        <taxon>Aspergillus subgen. Circumdati</taxon>
    </lineage>
</organism>
<dbReference type="PANTHER" id="PTHR42047">
    <property type="entry name" value="PROTEIN, PUTATIVE (AFU_ORTHOLOGUE AFUA_6G03560)-RELATED"/>
    <property type="match status" value="1"/>
</dbReference>